<dbReference type="RefSeq" id="XP_030627655.1">
    <property type="nucleotide sequence ID" value="XM_030771795.1"/>
</dbReference>
<feature type="domain" description="PiggyBac transposable element-derived protein" evidence="2">
    <location>
        <begin position="159"/>
        <end position="530"/>
    </location>
</feature>
<evidence type="ECO:0000256" key="1">
    <source>
        <dbReference type="SAM" id="MobiDB-lite"/>
    </source>
</evidence>
<dbReference type="PANTHER" id="PTHR46599">
    <property type="entry name" value="PIGGYBAC TRANSPOSABLE ELEMENT-DERIVED PROTEIN 4"/>
    <property type="match status" value="1"/>
</dbReference>
<dbReference type="Proteomes" id="UP000504632">
    <property type="component" value="Chromosome 4"/>
</dbReference>
<protein>
    <submittedName>
        <fullName evidence="4">PiggyBac transposable element-derived protein 4</fullName>
    </submittedName>
</protein>
<accession>A0A6J2V3Y0</accession>
<feature type="compositionally biased region" description="Basic residues" evidence="1">
    <location>
        <begin position="61"/>
        <end position="79"/>
    </location>
</feature>
<feature type="region of interest" description="Disordered" evidence="1">
    <location>
        <begin position="1"/>
        <end position="146"/>
    </location>
</feature>
<gene>
    <name evidence="4" type="primary">LOC115809916</name>
</gene>
<feature type="compositionally biased region" description="Pro residues" evidence="1">
    <location>
        <begin position="109"/>
        <end position="120"/>
    </location>
</feature>
<evidence type="ECO:0000259" key="2">
    <source>
        <dbReference type="Pfam" id="PF13843"/>
    </source>
</evidence>
<dbReference type="InterPro" id="IPR029526">
    <property type="entry name" value="PGBD"/>
</dbReference>
<organism evidence="3 4">
    <name type="scientific">Chanos chanos</name>
    <name type="common">Milkfish</name>
    <name type="synonym">Mugil chanos</name>
    <dbReference type="NCBI Taxonomy" id="29144"/>
    <lineage>
        <taxon>Eukaryota</taxon>
        <taxon>Metazoa</taxon>
        <taxon>Chordata</taxon>
        <taxon>Craniata</taxon>
        <taxon>Vertebrata</taxon>
        <taxon>Euteleostomi</taxon>
        <taxon>Actinopterygii</taxon>
        <taxon>Neopterygii</taxon>
        <taxon>Teleostei</taxon>
        <taxon>Ostariophysi</taxon>
        <taxon>Gonorynchiformes</taxon>
        <taxon>Chanidae</taxon>
        <taxon>Chanos</taxon>
    </lineage>
</organism>
<sequence>MARKRKRFNVAEVHKELFRSDDEFDSESNESSMDSGEEWTVNGIDGVLDIKADPSSTVTRARGKKSISKPSPAKRRVSRRPGSSSHTSAGQKPSAKGSKNRARPAPAETTPPTPPTPPPAAEEGRWCDPSEKDEEPPPLKFCPKRTPGVQLDFQKDYKPSDIFRLFFSKDVLQDLCRNTNKYAARRTAEGMLRQWTDVNADEMLRFLSVIIYLGLVRPSAARDMWRRDRLHSHPFPTSVMAGYRYEAISAYLHMSDPAGDAVNNQLRGQPGYDRLFCLKPLMEQILTACRTHYHPHQNLAIDERMVATKARIGMKRYMKDKPTKWGFKLFVLADSSSGYTCDFNICQGKAKSPSGNGLSFDAVVNLLHVPYLGTGYTVYVDNFYTSSQLFRHLHGIGFGACGTIRQTRIGFPRTTNNDLPKNADRGDLRWIRDGPLLFVKWRDTRDVTLCSTVHKAFSGQSVQRRIKNPDGTWSIQKVPVPEPVMEYNKFMGGVDLSDALIKYFSVTQKSRRWYVKLFLHFIDIAVVNSFIIHKEMALARQKRPLTQKRFRELLCMELADCGNPQASTTGKGASGASSSSLAQGPGQKSKLKVQCSCMRKAKSNNLKSQRKQKSQGCFPIPVCQISTNPFLKASQGRRRCVRCKMKTMFKCKSCDVPLCLVVDRVCFTDWHEEKSS</sequence>
<evidence type="ECO:0000313" key="4">
    <source>
        <dbReference type="RefSeq" id="XP_030627655.1"/>
    </source>
</evidence>
<feature type="compositionally biased region" description="Basic and acidic residues" evidence="1">
    <location>
        <begin position="12"/>
        <end position="21"/>
    </location>
</feature>
<dbReference type="Pfam" id="PF13843">
    <property type="entry name" value="DDE_Tnp_1_7"/>
    <property type="match status" value="1"/>
</dbReference>
<dbReference type="OrthoDB" id="118105at2759"/>
<dbReference type="GeneID" id="115809916"/>
<keyword evidence="3" id="KW-1185">Reference proteome</keyword>
<reference evidence="4" key="1">
    <citation type="submission" date="2025-08" db="UniProtKB">
        <authorList>
            <consortium name="RefSeq"/>
        </authorList>
    </citation>
    <scope>IDENTIFICATION</scope>
</reference>
<dbReference type="PANTHER" id="PTHR46599:SF3">
    <property type="entry name" value="PIGGYBAC TRANSPOSABLE ELEMENT-DERIVED PROTEIN 4"/>
    <property type="match status" value="1"/>
</dbReference>
<name>A0A6J2V3Y0_CHACN</name>
<evidence type="ECO:0000313" key="3">
    <source>
        <dbReference type="Proteomes" id="UP000504632"/>
    </source>
</evidence>
<dbReference type="AlphaFoldDB" id="A0A6J2V3Y0"/>
<proteinExistence type="predicted"/>
<feature type="compositionally biased region" description="Polar residues" evidence="1">
    <location>
        <begin position="81"/>
        <end position="91"/>
    </location>
</feature>
<dbReference type="InParanoid" id="A0A6J2V3Y0"/>